<feature type="compositionally biased region" description="Polar residues" evidence="1">
    <location>
        <begin position="1"/>
        <end position="11"/>
    </location>
</feature>
<reference evidence="2 3" key="1">
    <citation type="journal article" date="2019" name="Nat. Ecol. Evol.">
        <title>Megaphylogeny resolves global patterns of mushroom evolution.</title>
        <authorList>
            <person name="Varga T."/>
            <person name="Krizsan K."/>
            <person name="Foldi C."/>
            <person name="Dima B."/>
            <person name="Sanchez-Garcia M."/>
            <person name="Sanchez-Ramirez S."/>
            <person name="Szollosi G.J."/>
            <person name="Szarkandi J.G."/>
            <person name="Papp V."/>
            <person name="Albert L."/>
            <person name="Andreopoulos W."/>
            <person name="Angelini C."/>
            <person name="Antonin V."/>
            <person name="Barry K.W."/>
            <person name="Bougher N.L."/>
            <person name="Buchanan P."/>
            <person name="Buyck B."/>
            <person name="Bense V."/>
            <person name="Catcheside P."/>
            <person name="Chovatia M."/>
            <person name="Cooper J."/>
            <person name="Damon W."/>
            <person name="Desjardin D."/>
            <person name="Finy P."/>
            <person name="Geml J."/>
            <person name="Haridas S."/>
            <person name="Hughes K."/>
            <person name="Justo A."/>
            <person name="Karasinski D."/>
            <person name="Kautmanova I."/>
            <person name="Kiss B."/>
            <person name="Kocsube S."/>
            <person name="Kotiranta H."/>
            <person name="LaButti K.M."/>
            <person name="Lechner B.E."/>
            <person name="Liimatainen K."/>
            <person name="Lipzen A."/>
            <person name="Lukacs Z."/>
            <person name="Mihaltcheva S."/>
            <person name="Morgado L.N."/>
            <person name="Niskanen T."/>
            <person name="Noordeloos M.E."/>
            <person name="Ohm R.A."/>
            <person name="Ortiz-Santana B."/>
            <person name="Ovrebo C."/>
            <person name="Racz N."/>
            <person name="Riley R."/>
            <person name="Savchenko A."/>
            <person name="Shiryaev A."/>
            <person name="Soop K."/>
            <person name="Spirin V."/>
            <person name="Szebenyi C."/>
            <person name="Tomsovsky M."/>
            <person name="Tulloss R.E."/>
            <person name="Uehling J."/>
            <person name="Grigoriev I.V."/>
            <person name="Vagvolgyi C."/>
            <person name="Papp T."/>
            <person name="Martin F.M."/>
            <person name="Miettinen O."/>
            <person name="Hibbett D.S."/>
            <person name="Nagy L.G."/>
        </authorList>
    </citation>
    <scope>NUCLEOTIDE SEQUENCE [LARGE SCALE GENOMIC DNA]</scope>
    <source>
        <strain evidence="2 3">CBS 309.79</strain>
    </source>
</reference>
<name>A0A5C3QS84_9AGAR</name>
<feature type="region of interest" description="Disordered" evidence="1">
    <location>
        <begin position="1"/>
        <end position="135"/>
    </location>
</feature>
<keyword evidence="3" id="KW-1185">Reference proteome</keyword>
<evidence type="ECO:0000313" key="2">
    <source>
        <dbReference type="EMBL" id="TFL04856.1"/>
    </source>
</evidence>
<sequence>MLAHHVSSTHFSPVSTPPSSIPTTTKRRKPTLTYRAPTSVQKTIPLAQPTSTSRSRPPSNSQLSSSAPSPLSKWSHTPEELPSLPSSSRSSSSSFADRDTTPRPRDRHSSSFLPLYHPFGPLALSLPPLDPIALGLPISPRLAEALEDSLRSRKQGNRAFSSSADPTPRRGSEPVEVVPERSSPRKRRTNGSSGGGASKRRRKETTEGDAAYPAKRTRSNKARSQSFVPDVDPEGADAMAIRPGSSGSEDAVNSVAAPNRTAAEEAARRLLDLESGSDAALDALSHQAEQGLASLMSNLDQALVKLVSASPE</sequence>
<dbReference type="Proteomes" id="UP000305067">
    <property type="component" value="Unassembled WGS sequence"/>
</dbReference>
<dbReference type="AlphaFoldDB" id="A0A5C3QS84"/>
<feature type="compositionally biased region" description="Low complexity" evidence="1">
    <location>
        <begin position="81"/>
        <end position="94"/>
    </location>
</feature>
<feature type="compositionally biased region" description="Basic and acidic residues" evidence="1">
    <location>
        <begin position="96"/>
        <end position="109"/>
    </location>
</feature>
<evidence type="ECO:0000313" key="3">
    <source>
        <dbReference type="Proteomes" id="UP000305067"/>
    </source>
</evidence>
<gene>
    <name evidence="2" type="ORF">BDV98DRAFT_562940</name>
</gene>
<dbReference type="OrthoDB" id="2676123at2759"/>
<feature type="compositionally biased region" description="Low complexity" evidence="1">
    <location>
        <begin position="49"/>
        <end position="72"/>
    </location>
</feature>
<feature type="compositionally biased region" description="Basic and acidic residues" evidence="1">
    <location>
        <begin position="167"/>
        <end position="183"/>
    </location>
</feature>
<protein>
    <submittedName>
        <fullName evidence="2">Uncharacterized protein</fullName>
    </submittedName>
</protein>
<organism evidence="2 3">
    <name type="scientific">Pterulicium gracile</name>
    <dbReference type="NCBI Taxonomy" id="1884261"/>
    <lineage>
        <taxon>Eukaryota</taxon>
        <taxon>Fungi</taxon>
        <taxon>Dikarya</taxon>
        <taxon>Basidiomycota</taxon>
        <taxon>Agaricomycotina</taxon>
        <taxon>Agaricomycetes</taxon>
        <taxon>Agaricomycetidae</taxon>
        <taxon>Agaricales</taxon>
        <taxon>Pleurotineae</taxon>
        <taxon>Pterulaceae</taxon>
        <taxon>Pterulicium</taxon>
    </lineage>
</organism>
<evidence type="ECO:0000256" key="1">
    <source>
        <dbReference type="SAM" id="MobiDB-lite"/>
    </source>
</evidence>
<proteinExistence type="predicted"/>
<dbReference type="EMBL" id="ML178818">
    <property type="protein sequence ID" value="TFL04856.1"/>
    <property type="molecule type" value="Genomic_DNA"/>
</dbReference>
<feature type="region of interest" description="Disordered" evidence="1">
    <location>
        <begin position="147"/>
        <end position="260"/>
    </location>
</feature>
<accession>A0A5C3QS84</accession>